<evidence type="ECO:0000256" key="2">
    <source>
        <dbReference type="SAM" id="MobiDB-lite"/>
    </source>
</evidence>
<feature type="compositionally biased region" description="Low complexity" evidence="2">
    <location>
        <begin position="954"/>
        <end position="969"/>
    </location>
</feature>
<feature type="region of interest" description="Disordered" evidence="2">
    <location>
        <begin position="1365"/>
        <end position="1403"/>
    </location>
</feature>
<accession>A0ABD1F091</accession>
<reference evidence="4 5" key="1">
    <citation type="submission" date="2024-05" db="EMBL/GenBank/DDBJ databases">
        <title>Genetic variation in Jamaican populations of the coffee berry borer (Hypothenemus hampei).</title>
        <authorList>
            <person name="Errbii M."/>
            <person name="Myrie A."/>
        </authorList>
    </citation>
    <scope>NUCLEOTIDE SEQUENCE [LARGE SCALE GENOMIC DNA]</scope>
    <source>
        <strain evidence="4">JA-Hopewell-2020-01-JO</strain>
        <tissue evidence="4">Whole body</tissue>
    </source>
</reference>
<evidence type="ECO:0000256" key="1">
    <source>
        <dbReference type="SAM" id="Coils"/>
    </source>
</evidence>
<sequence>MADGQGDINRSNTGTVPKIKYSNNAMANRPPKDQSKSLRMSHNLSPSWHMYDDPPNFIHNKGRNQRNRYLAMDVATENCEVHNGLANGITPVSSSSTSRRNSVGSTLKCDNVTKYPDRKQIEDKLSQIREYLEVTSNLMTSIRNSDEQIFDIDEKTNLLQTRNDLLDSENKLSKLLEEIDKSEMADSQAVQNLTNGDNNSDLSGDFIKRTEADFESIENELTSLQDQQQSLLNLKQKSENRLMEARQIQLRLASNASSTNRINSDDRKSNKDLSLAEYDSAIQELEERTKRLNRDKPNGEKFNSDKILSEMHHLQSQIVSMHDANNEREQLIQVLDNRDMELRSQQAELKKKLLELQNKKDQVDQLVMQLQIMDEDTQNDVGAQVRNIVTMKDQLNKLKGMLEIVNNTTEQASPAEVQAAANEICLTAENLQNEISKPSHKQNDSYVENRLRDNHVLNETCQKTLNKSQQNQRGAKPKQRTSSINEKIALVSELEAKKRELEEIMGKHKAATSNLNHDVTGNRVNDTSWKPPIFCQDHGSDDRVSSEGDEDEFQEIPYGDPTIFPGQLNSYFASNRSKQQIYDNRSECGAHGDGLVTLPGTSERNLRSLSVNASDYSGTRLTRNNENQEKRDDLQKQLELIKSVCDSVLEQIPDNRQPSNIQQVRNNITPPSVYSEQQRVSCPSSPFRPNHQNQIAMQSVAEMPWTQGQNHQLDMGNNYQNWLATNSLQTQSFMLNTLNQCCQMLWMQQRELAQLKNTVNMLQERLEVPQYAQSGNLSSIFHPPSYNQASSQNHVPNNHLRVPSSQKTNQVSAACSMPNLNQYNTVSSNNDLAFTNASTAAPNSAILESCLNNVSQHNLLHAVNSSNINHRHHQAIPAQIWNGQALNNQVPPGNRANNYWDNFRSYSRQNQLSSKNSESSIHNTASSHGITVGDTVAHSSRYHLDRVNPFPIMTTSKTNSENSSTNSRETTPRRRHFKVSAQNFENLKSDQHGMPPPDVLNVNQNFCKSSFDQQEHNSSQQEVDFDSDDFEIDLDRPLTINPPRSNLSLVGSIVNESSEDSQDRQRRQKKNKLVDELRENVYKEVASLISANEARPHFLIQLFKDLQKIESDSLRLKILQSVQNILTQSMNCPIAINSKLLRDSDSTLSESVEQTLNWSKPTKQYSSEILNMHLEGDEPFLRNSYKEVVALLEASNDDIIGNHLLANIKQIFLESEFLKDSVKDTVFVKHFSNVFNDVLEQYRGKKVYDVKRHLIQTMGDLLHGELSFIHLIQETLPENYVVQERKDSVHSNMAFNVTNTLFNIPNQSLLLQNDNIQNDDLAEADQSRLGESETEDEGAVGGILESPGEPQILSQEHSEEVLNVPTIDFPPNGEGLDQVPTRLPTKIKSGTNTPTNGNCQGRL</sequence>
<proteinExistence type="predicted"/>
<comment type="caution">
    <text evidence="4">The sequence shown here is derived from an EMBL/GenBank/DDBJ whole genome shotgun (WGS) entry which is preliminary data.</text>
</comment>
<feature type="domain" description="Pericentriolar material 1 protein C-terminal" evidence="3">
    <location>
        <begin position="1073"/>
        <end position="1139"/>
    </location>
</feature>
<feature type="region of interest" description="Disordered" evidence="2">
    <location>
        <begin position="951"/>
        <end position="974"/>
    </location>
</feature>
<evidence type="ECO:0000259" key="3">
    <source>
        <dbReference type="Pfam" id="PF15717"/>
    </source>
</evidence>
<organism evidence="4 5">
    <name type="scientific">Hypothenemus hampei</name>
    <name type="common">Coffee berry borer</name>
    <dbReference type="NCBI Taxonomy" id="57062"/>
    <lineage>
        <taxon>Eukaryota</taxon>
        <taxon>Metazoa</taxon>
        <taxon>Ecdysozoa</taxon>
        <taxon>Arthropoda</taxon>
        <taxon>Hexapoda</taxon>
        <taxon>Insecta</taxon>
        <taxon>Pterygota</taxon>
        <taxon>Neoptera</taxon>
        <taxon>Endopterygota</taxon>
        <taxon>Coleoptera</taxon>
        <taxon>Polyphaga</taxon>
        <taxon>Cucujiformia</taxon>
        <taxon>Curculionidae</taxon>
        <taxon>Scolytinae</taxon>
        <taxon>Hypothenemus</taxon>
    </lineage>
</organism>
<evidence type="ECO:0000313" key="4">
    <source>
        <dbReference type="EMBL" id="KAL1506727.1"/>
    </source>
</evidence>
<feature type="compositionally biased region" description="Polar residues" evidence="2">
    <location>
        <begin position="1388"/>
        <end position="1403"/>
    </location>
</feature>
<dbReference type="PANTHER" id="PTHR14164:SF12">
    <property type="entry name" value="PERICENTRIOLAR MATERIAL 1 PROTEIN"/>
    <property type="match status" value="1"/>
</dbReference>
<dbReference type="PANTHER" id="PTHR14164">
    <property type="entry name" value="PERICENTRIOLAR MATERIAL 1-RELATED"/>
    <property type="match status" value="1"/>
</dbReference>
<keyword evidence="5" id="KW-1185">Reference proteome</keyword>
<keyword evidence="1" id="KW-0175">Coiled coil</keyword>
<protein>
    <recommendedName>
        <fullName evidence="3">Pericentriolar material 1 protein C-terminal domain-containing protein</fullName>
    </recommendedName>
</protein>
<feature type="coiled-coil region" evidence="1">
    <location>
        <begin position="268"/>
        <end position="295"/>
    </location>
</feature>
<feature type="region of interest" description="Disordered" evidence="2">
    <location>
        <begin position="1"/>
        <end position="39"/>
    </location>
</feature>
<feature type="region of interest" description="Disordered" evidence="2">
    <location>
        <begin position="1053"/>
        <end position="1072"/>
    </location>
</feature>
<feature type="region of interest" description="Disordered" evidence="2">
    <location>
        <begin position="1323"/>
        <end position="1349"/>
    </location>
</feature>
<dbReference type="InterPro" id="IPR031446">
    <property type="entry name" value="PCM1_C"/>
</dbReference>
<name>A0ABD1F091_HYPHA</name>
<feature type="coiled-coil region" evidence="1">
    <location>
        <begin position="158"/>
        <end position="241"/>
    </location>
</feature>
<feature type="coiled-coil region" evidence="1">
    <location>
        <begin position="484"/>
        <end position="514"/>
    </location>
</feature>
<feature type="coiled-coil region" evidence="1">
    <location>
        <begin position="337"/>
        <end position="376"/>
    </location>
</feature>
<evidence type="ECO:0000313" key="5">
    <source>
        <dbReference type="Proteomes" id="UP001566132"/>
    </source>
</evidence>
<dbReference type="Pfam" id="PF15717">
    <property type="entry name" value="PCM1_C"/>
    <property type="match status" value="1"/>
</dbReference>
<dbReference type="EMBL" id="JBDJPC010000004">
    <property type="protein sequence ID" value="KAL1506727.1"/>
    <property type="molecule type" value="Genomic_DNA"/>
</dbReference>
<feature type="compositionally biased region" description="Polar residues" evidence="2">
    <location>
        <begin position="8"/>
        <end position="26"/>
    </location>
</feature>
<gene>
    <name evidence="4" type="ORF">ABEB36_006034</name>
</gene>
<dbReference type="Proteomes" id="UP001566132">
    <property type="component" value="Unassembled WGS sequence"/>
</dbReference>
<dbReference type="InterPro" id="IPR024138">
    <property type="entry name" value="Pericentriolar_Pcm1"/>
</dbReference>